<dbReference type="EMBL" id="JABELX010000001">
    <property type="protein sequence ID" value="NNH68427.1"/>
    <property type="molecule type" value="Genomic_DNA"/>
</dbReference>
<sequence>MAQSIPAAVIIDPCPPNPPPVPPTVRLGRMPCWTPPFIQVIGVDIATEARMSPAVLYQGGGTNAPSSGHQCGPRADSPTPEPNILKTPVGQMISIDTRNRRKE</sequence>
<organism evidence="2 3">
    <name type="scientific">Nocardia uniformis</name>
    <dbReference type="NCBI Taxonomy" id="53432"/>
    <lineage>
        <taxon>Bacteria</taxon>
        <taxon>Bacillati</taxon>
        <taxon>Actinomycetota</taxon>
        <taxon>Actinomycetes</taxon>
        <taxon>Mycobacteriales</taxon>
        <taxon>Nocardiaceae</taxon>
        <taxon>Nocardia</taxon>
    </lineage>
</organism>
<dbReference type="AlphaFoldDB" id="A0A849BXL0"/>
<protein>
    <submittedName>
        <fullName evidence="2">Uncharacterized protein</fullName>
    </submittedName>
</protein>
<evidence type="ECO:0000256" key="1">
    <source>
        <dbReference type="SAM" id="MobiDB-lite"/>
    </source>
</evidence>
<dbReference type="RefSeq" id="WP_157552150.1">
    <property type="nucleotide sequence ID" value="NZ_JABELX010000001.1"/>
</dbReference>
<dbReference type="Proteomes" id="UP000586827">
    <property type="component" value="Unassembled WGS sequence"/>
</dbReference>
<name>A0A849BXL0_9NOCA</name>
<proteinExistence type="predicted"/>
<gene>
    <name evidence="2" type="ORF">HLB23_00755</name>
</gene>
<accession>A0A849BXL0</accession>
<feature type="region of interest" description="Disordered" evidence="1">
    <location>
        <begin position="57"/>
        <end position="103"/>
    </location>
</feature>
<comment type="caution">
    <text evidence="2">The sequence shown here is derived from an EMBL/GenBank/DDBJ whole genome shotgun (WGS) entry which is preliminary data.</text>
</comment>
<reference evidence="2 3" key="1">
    <citation type="submission" date="2020-05" db="EMBL/GenBank/DDBJ databases">
        <title>MicrobeNet Type strains.</title>
        <authorList>
            <person name="Nicholson A.C."/>
        </authorList>
    </citation>
    <scope>NUCLEOTIDE SEQUENCE [LARGE SCALE GENOMIC DNA]</scope>
    <source>
        <strain evidence="2 3">JCM 3224</strain>
    </source>
</reference>
<evidence type="ECO:0000313" key="2">
    <source>
        <dbReference type="EMBL" id="NNH68427.1"/>
    </source>
</evidence>
<keyword evidence="3" id="KW-1185">Reference proteome</keyword>
<evidence type="ECO:0000313" key="3">
    <source>
        <dbReference type="Proteomes" id="UP000586827"/>
    </source>
</evidence>